<organism evidence="8">
    <name type="scientific">Oikopleura dioica</name>
    <name type="common">Tunicate</name>
    <dbReference type="NCBI Taxonomy" id="34765"/>
    <lineage>
        <taxon>Eukaryota</taxon>
        <taxon>Metazoa</taxon>
        <taxon>Chordata</taxon>
        <taxon>Tunicata</taxon>
        <taxon>Appendicularia</taxon>
        <taxon>Copelata</taxon>
        <taxon>Oikopleuridae</taxon>
        <taxon>Oikopleura</taxon>
    </lineage>
</organism>
<evidence type="ECO:0008006" key="10">
    <source>
        <dbReference type="Google" id="ProtNLM"/>
    </source>
</evidence>
<comment type="similarity">
    <text evidence="1">Belongs to the VPS13 family.</text>
</comment>
<gene>
    <name evidence="8" type="ORF">GSOID_T00014635001</name>
</gene>
<keyword evidence="3" id="KW-0445">Lipid transport</keyword>
<keyword evidence="9" id="KW-1185">Reference proteome</keyword>
<dbReference type="Pfam" id="PF25033">
    <property type="entry name" value="VPS13_M"/>
    <property type="match status" value="1"/>
</dbReference>
<dbReference type="InterPro" id="IPR056748">
    <property type="entry name" value="VPS13-like_C"/>
</dbReference>
<reference evidence="8" key="1">
    <citation type="journal article" date="2010" name="Science">
        <title>Plasticity of animal genome architecture unmasked by rapid evolution of a pelagic tunicate.</title>
        <authorList>
            <person name="Denoeud F."/>
            <person name="Henriet S."/>
            <person name="Mungpakdee S."/>
            <person name="Aury J.M."/>
            <person name="Da Silva C."/>
            <person name="Brinkmann H."/>
            <person name="Mikhaleva J."/>
            <person name="Olsen L.C."/>
            <person name="Jubin C."/>
            <person name="Canestro C."/>
            <person name="Bouquet J.M."/>
            <person name="Danks G."/>
            <person name="Poulain J."/>
            <person name="Campsteijn C."/>
            <person name="Adamski M."/>
            <person name="Cross I."/>
            <person name="Yadetie F."/>
            <person name="Muffato M."/>
            <person name="Louis A."/>
            <person name="Butcher S."/>
            <person name="Tsagkogeorga G."/>
            <person name="Konrad A."/>
            <person name="Singh S."/>
            <person name="Jensen M.F."/>
            <person name="Cong E.H."/>
            <person name="Eikeseth-Otteraa H."/>
            <person name="Noel B."/>
            <person name="Anthouard V."/>
            <person name="Porcel B.M."/>
            <person name="Kachouri-Lafond R."/>
            <person name="Nishino A."/>
            <person name="Ugolini M."/>
            <person name="Chourrout P."/>
            <person name="Nishida H."/>
            <person name="Aasland R."/>
            <person name="Huzurbazar S."/>
            <person name="Westhof E."/>
            <person name="Delsuc F."/>
            <person name="Lehrach H."/>
            <person name="Reinhardt R."/>
            <person name="Weissenbach J."/>
            <person name="Roy S.W."/>
            <person name="Artiguenave F."/>
            <person name="Postlethwait J.H."/>
            <person name="Manak J.R."/>
            <person name="Thompson E.M."/>
            <person name="Jaillon O."/>
            <person name="Du Pasquier L."/>
            <person name="Boudinot P."/>
            <person name="Liberles D.A."/>
            <person name="Volff J.N."/>
            <person name="Philippe H."/>
            <person name="Lenhard B."/>
            <person name="Roest Crollius H."/>
            <person name="Wincker P."/>
            <person name="Chourrout D."/>
        </authorList>
    </citation>
    <scope>NUCLEOTIDE SEQUENCE [LARGE SCALE GENOMIC DNA]</scope>
</reference>
<dbReference type="Proteomes" id="UP000001307">
    <property type="component" value="Unassembled WGS sequence"/>
</dbReference>
<dbReference type="PANTHER" id="PTHR16166:SF93">
    <property type="entry name" value="INTERMEMBRANE LIPID TRANSFER PROTEIN VPS13"/>
    <property type="match status" value="1"/>
</dbReference>
<feature type="domain" description="Intermembrane lipid transfer protein VPS13-like C-terminal" evidence="7">
    <location>
        <begin position="3011"/>
        <end position="3095"/>
    </location>
</feature>
<protein>
    <recommendedName>
        <fullName evidence="10">Vacuolar protein sorting-associated protein</fullName>
    </recommendedName>
</protein>
<dbReference type="GO" id="GO:0045053">
    <property type="term" value="P:protein retention in Golgi apparatus"/>
    <property type="evidence" value="ECO:0007669"/>
    <property type="project" value="TreeGrafter"/>
</dbReference>
<feature type="domain" description="VPS13-like middle region" evidence="5">
    <location>
        <begin position="1121"/>
        <end position="1775"/>
    </location>
</feature>
<sequence>MLESIVGSILNRFLGEYFENFSSANVNVGLWNGDAKVENLRMTHNALKTALNLPLAVTNGHLQTLELAIPWKNLGGEPTIMKLDGLKVEALVTDSVEHSAEDELRAKQKLLDFIETKLDAEAVVETTASNSEAYTNKVLKNLQVEIQNIEVKITDTQLGSTLGLTLGSLTLKTADTNWQEVGVMDHTEEESRMFKIAKLENLAIFINSTENAETEPAYILEPLTVLAHLQHNLRPDDNELRGDAKIDLQSIGLRLTSPQFRFVTSSIEKLERIRRNAKFRKGRPDATTKKDAKSWWRYAGNTVIQMYKIKEKTKLFNRKYITEYCQNRKKYREIFKQKIEGTRIDQSDIDALESVLDVPTVIELRQKARSLVRKQTSQQQSSWFGGWFGSAAQDDQDGSSLEIEEEDRNRISSILDGVDLTKSKDPPGVTRYKLQVSLPLLKIQLGDIMTISLEEALFTMKTIPGCKSETLQVKFERLHVDSNLAKAPIVTTNTSDGEFFSFGFTTNPFIEDSFEKIADRLLVVKSSGIEVKYDDDAARALSSFFRVGDGMNEVRQVIQDEYIQRYEQSRAGMSYIISTRKVFLIDIDLKAPRVEISGPEEQFLELNFGRLLVKSRRAKVTSLAEFDQSRHSLDQLQDMVYASYDVKLVDLTVAVRKRPTMSDHHLQSVREILAPLSINFELQRLDSKAQATVELAKFKVKGQLDQLKLNFSDYRMAQVSIIFSTIRRAWRAHRRMQEDIADYELPDAPIFIPEEQVHDVIEIAESYSNIKLPQIGSATSQDEFFDANDNSFTTVESLPVSYASSSLADSAAMLKVSFALNSIQVQLARETPEILLVDGQIRKVEFTLKQTKFTTDVDGQFEAVNLLFKPNIENESLNLISLGAPNQPAVEMNYAENRVLSIPETDIRFEAGSVRASVDPQAINEISGFINAILNAANGSDSSIDRGNSLLSRDSSISSGSMNFPDAQCSSESIMNIVVCSKKFDIDLFSKRSLIAQLYLSNGEVAFVTRENQTVIKTKVGGVKVVDPNAQNPLYRNVLTVVDNNSTFFDMSITLYDVDLSRDANNVEAVQGSVYLRAGSIKLIFFQKWIDYLAFYYPEEFVTGPVDWDFIKSKDGSFLMSKYLLDVEIKDPIVIIPASTTQIFGFRGDVRNVRIRNSFKTVTTSGHKFHPLFNNMKIDVEDLCLYHMPTYCGSTTKLSTTPILDESLTIYVESSSGWDFYKDVPGLIVNIDIENATAHLNREDMVALWCCLNGNIWIRYDPKAAEEEAQLAGSQRRTGRFLSMVQSEELSTDDTTSAQDDSFEEQEVHIDMVANVRIKTLAAKIYVKDELYSSLVSEDLTVEFTSKTNLVTFQDIVVQDVLLYDEREIYKNVSGESNCLLQKQIGIADPVITIKVQNFTKPAKQITDMDVKSMRMVVIMDFILNLKDIFADTMYEQVVFDCTPRTQNLDVHQIHAHMQFQAKMDRPHIILMSDLKNAQDSSCIKLSADLRVVYIASLTEQNLDICIDQPQIYSVSFKNSFGNDEVYFGHKILNSEVNIAFNQLTSPRSNMIVIKCPELDITLNPEAINTLYLSYEVAMGPKEEVKEPEKVKILLDVQQTVDPKELWFVPSPLGTDVDSSLSLEMERMKRAEQLDELFSMNIPYFTVRLESIMSSSLGIAESQVVPLLVLNSSLEMELRNWSSEMFADISMKLDAEIYHESRPGYEPFIEQAESNLNQPDSKLVPFALKLKYQACLETDRNYVTDDDDGFAHVDNNPNNKLVISSEVPLNMNVSSEGIDVLNHLATVYGHSLSDAAKGTLADAPKRRRTKLHNSEVKAPIIVINETGSDLILSTKDWIEFDPNQAKTDIRRNSLTRIKGKKPSEIKLHPVPRGSPRPEIMSFSIPSSTPRYFQFGRHIHVRSLSAYMIGLSPVGFSNRQIDVSALQENAYIFVANNNPTFKVILVVKVEGVTGARKITIQSSVTITNEIPFPLELINGAQARWQVSDETRNAPMPIKMMNSACIMDVTFADPDVSVADNPIVYSTKTSFSTRLQLSVKKEAIIHHLTAQVKRIPYKRSSLYKIHIRFCPVFSLTNWLPYPISCSVQSPGLTLQKVIIDSGRIMPFMSWSRDSSIVIEFAIRNSGIKYKSETYKLPRAIDKREISLFKFSRVYPNGSAKDCLLKKQITIDAHEHKMEVFAPYWIINATDLDLELRPVNSIGRDSDVLKQLHCDPLQILPTKHDEMNISVLKSNKSNKTHINTIGHMGTVFCPPSNQDRQSYLLGIKIEQTSFALTTLVKLTPFYYLVNRTDEELEVREVFDGMIELERKSHWIALDPKSKIPFWPLDSRYSKLLVRKARSQFVSEKLTYHSQDQGILLNMGDVEGLYSEVSHNDNECLITFTSYFKGSAAFDIINLTGFAIHYKQDCTISKYAHLYPAHRILYTWRYPSEAKRVELRIDGKETAKCLIQETGQDAMALKTMKISEAEVFVIPVFIGTQRTIVVTQDHYHKNRLLHVDKQIIDKEYQIQLRGIGLSLVDSIRREEVGFISVKGTGGIWYQQRVGSRKWRECTPDLTWELESRWRQNKTRRRSDRSSGFRCGNYTVDLGNQTMFSNGKNWTLNRTERQAVDIRYLENESSSSLELSFQSVQIDNTAPAPKWPVVFARVPPKQSVAAVEVADNVAMVYVNIIKDKSHDSNITKYKMFHVLLQECFLQVEVDFVAKILQAFAENSKRGKKLEMQGFRLFMEDLDYATNPVSTEKIVTSSISFFEHMHLSPIRMHFKFSLQYGAEDNILEDLNLLHKLQNLGIGQVAKGDVSLQLSFFQTEYEYFSDNIIRDRIMAHYRFQVIQQLYKFLLGIELLGNPAKVAVDMFSGVKDFFYEPYQGITQSGEAFIEGIGSGTSKLFSGVVGGVTGGFSRLTHNIGSVSAAVTFDKEYQNKRTADNVNNVKGVKEGVARAGEKFFGGLFGGITGIVEKPISGARQEGAAGFFKGVGKGVTGLVAKPLTGIVDAASISLAGVHSQLETKVQVDRIRYPRVVDEGQLQPYRQRLAYAQHCLRSLQEEEIAAETPLGLGYSDNERIIIVVTSKSICVIDTRTTTGRLKAEFIQDVANANIIYSGDRGQAIIQIRDRQGQIRMVKVRALADLEHLKRAISKNKEISARQEFDTMF</sequence>
<dbReference type="GO" id="GO:0006869">
    <property type="term" value="P:lipid transport"/>
    <property type="evidence" value="ECO:0007669"/>
    <property type="project" value="UniProtKB-KW"/>
</dbReference>
<dbReference type="Pfam" id="PF12624">
    <property type="entry name" value="VPS13_N"/>
    <property type="match status" value="1"/>
</dbReference>
<keyword evidence="2" id="KW-0813">Transport</keyword>
<feature type="domain" description="Vacuolar protein sorting-associated protein 13 VPS13 adaptor binding" evidence="6">
    <location>
        <begin position="1919"/>
        <end position="2335"/>
    </location>
</feature>
<dbReference type="InterPro" id="IPR026847">
    <property type="entry name" value="VPS13"/>
</dbReference>
<feature type="domain" description="Chorein N-terminal" evidence="4">
    <location>
        <begin position="1"/>
        <end position="399"/>
    </location>
</feature>
<dbReference type="InParanoid" id="E4XLP4"/>
<evidence type="ECO:0000313" key="8">
    <source>
        <dbReference type="EMBL" id="CBY10959.1"/>
    </source>
</evidence>
<dbReference type="OrthoDB" id="428159at2759"/>
<dbReference type="PANTHER" id="PTHR16166">
    <property type="entry name" value="VACUOLAR PROTEIN SORTING-ASSOCIATED PROTEIN VPS13"/>
    <property type="match status" value="1"/>
</dbReference>
<evidence type="ECO:0000259" key="7">
    <source>
        <dbReference type="Pfam" id="PF25037"/>
    </source>
</evidence>
<evidence type="ECO:0000256" key="2">
    <source>
        <dbReference type="ARBA" id="ARBA00022448"/>
    </source>
</evidence>
<dbReference type="Pfam" id="PF25037">
    <property type="entry name" value="VPS13_C"/>
    <property type="match status" value="1"/>
</dbReference>
<evidence type="ECO:0000256" key="1">
    <source>
        <dbReference type="ARBA" id="ARBA00006545"/>
    </source>
</evidence>
<accession>E4XLP4</accession>
<evidence type="ECO:0000313" key="9">
    <source>
        <dbReference type="Proteomes" id="UP000001307"/>
    </source>
</evidence>
<name>E4XLP4_OIKDI</name>
<dbReference type="Pfam" id="PF25036">
    <property type="entry name" value="VPS13_VAB"/>
    <property type="match status" value="1"/>
</dbReference>
<dbReference type="EMBL" id="FN653071">
    <property type="protein sequence ID" value="CBY10959.1"/>
    <property type="molecule type" value="Genomic_DNA"/>
</dbReference>
<evidence type="ECO:0000259" key="4">
    <source>
        <dbReference type="Pfam" id="PF12624"/>
    </source>
</evidence>
<dbReference type="InterPro" id="IPR026854">
    <property type="entry name" value="VPS13_N"/>
</dbReference>
<dbReference type="InterPro" id="IPR009543">
    <property type="entry name" value="VPS13_VAB"/>
</dbReference>
<proteinExistence type="inferred from homology"/>
<evidence type="ECO:0000256" key="3">
    <source>
        <dbReference type="ARBA" id="ARBA00023055"/>
    </source>
</evidence>
<evidence type="ECO:0000259" key="5">
    <source>
        <dbReference type="Pfam" id="PF25033"/>
    </source>
</evidence>
<dbReference type="InterPro" id="IPR056747">
    <property type="entry name" value="VPS13-like_M"/>
</dbReference>
<dbReference type="GO" id="GO:0006623">
    <property type="term" value="P:protein targeting to vacuole"/>
    <property type="evidence" value="ECO:0007669"/>
    <property type="project" value="TreeGrafter"/>
</dbReference>
<evidence type="ECO:0000259" key="6">
    <source>
        <dbReference type="Pfam" id="PF25036"/>
    </source>
</evidence>